<evidence type="ECO:0000256" key="8">
    <source>
        <dbReference type="ARBA" id="ARBA00023012"/>
    </source>
</evidence>
<evidence type="ECO:0000259" key="11">
    <source>
        <dbReference type="Pfam" id="PF07730"/>
    </source>
</evidence>
<keyword evidence="10" id="KW-0472">Membrane</keyword>
<evidence type="ECO:0000256" key="10">
    <source>
        <dbReference type="SAM" id="Phobius"/>
    </source>
</evidence>
<proteinExistence type="predicted"/>
<evidence type="ECO:0000313" key="13">
    <source>
        <dbReference type="Proteomes" id="UP000614996"/>
    </source>
</evidence>
<feature type="domain" description="Signal transduction histidine kinase subgroup 3 dimerisation and phosphoacceptor" evidence="11">
    <location>
        <begin position="202"/>
        <end position="267"/>
    </location>
</feature>
<evidence type="ECO:0000256" key="3">
    <source>
        <dbReference type="ARBA" id="ARBA00022553"/>
    </source>
</evidence>
<dbReference type="EMBL" id="BOPO01000151">
    <property type="protein sequence ID" value="GIL31950.1"/>
    <property type="molecule type" value="Genomic_DNA"/>
</dbReference>
<comment type="caution">
    <text evidence="12">The sequence shown here is derived from an EMBL/GenBank/DDBJ whole genome shotgun (WGS) entry which is preliminary data.</text>
</comment>
<dbReference type="GO" id="GO:0016020">
    <property type="term" value="C:membrane"/>
    <property type="evidence" value="ECO:0007669"/>
    <property type="project" value="InterPro"/>
</dbReference>
<accession>A0A8J4AJX7</accession>
<dbReference type="PANTHER" id="PTHR24421:SF10">
    <property type="entry name" value="NITRATE_NITRITE SENSOR PROTEIN NARQ"/>
    <property type="match status" value="1"/>
</dbReference>
<dbReference type="PANTHER" id="PTHR24421">
    <property type="entry name" value="NITRATE/NITRITE SENSOR PROTEIN NARX-RELATED"/>
    <property type="match status" value="1"/>
</dbReference>
<dbReference type="Pfam" id="PF07730">
    <property type="entry name" value="HisKA_3"/>
    <property type="match status" value="1"/>
</dbReference>
<evidence type="ECO:0000256" key="7">
    <source>
        <dbReference type="ARBA" id="ARBA00022840"/>
    </source>
</evidence>
<keyword evidence="6 12" id="KW-0418">Kinase</keyword>
<evidence type="ECO:0000256" key="9">
    <source>
        <dbReference type="SAM" id="MobiDB-lite"/>
    </source>
</evidence>
<dbReference type="Proteomes" id="UP000614996">
    <property type="component" value="Unassembled WGS sequence"/>
</dbReference>
<keyword evidence="7" id="KW-0067">ATP-binding</keyword>
<keyword evidence="10" id="KW-1133">Transmembrane helix</keyword>
<dbReference type="GO" id="GO:0046983">
    <property type="term" value="F:protein dimerization activity"/>
    <property type="evidence" value="ECO:0007669"/>
    <property type="project" value="InterPro"/>
</dbReference>
<comment type="catalytic activity">
    <reaction evidence="1">
        <text>ATP + protein L-histidine = ADP + protein N-phospho-L-histidine.</text>
        <dbReference type="EC" id="2.7.13.3"/>
    </reaction>
</comment>
<dbReference type="GO" id="GO:0005524">
    <property type="term" value="F:ATP binding"/>
    <property type="evidence" value="ECO:0007669"/>
    <property type="project" value="UniProtKB-KW"/>
</dbReference>
<dbReference type="InterPro" id="IPR050482">
    <property type="entry name" value="Sensor_HK_TwoCompSys"/>
</dbReference>
<evidence type="ECO:0000256" key="1">
    <source>
        <dbReference type="ARBA" id="ARBA00000085"/>
    </source>
</evidence>
<dbReference type="EC" id="2.7.13.3" evidence="2"/>
<keyword evidence="5" id="KW-0547">Nucleotide-binding</keyword>
<reference evidence="13" key="1">
    <citation type="journal article" date="2021" name="Int. J. Syst. Evol. Microbiol.">
        <title>Actinocatenispora comari sp. nov., an endophytic actinomycete isolated from aerial parts of Comarum salesowianum.</title>
        <authorList>
            <person name="Oyunbileg N."/>
            <person name="Iizaka Y."/>
            <person name="Hamada M."/>
            <person name="Davaapurev B.O."/>
            <person name="Fukumoto A."/>
            <person name="Tsetseg B."/>
            <person name="Kato F."/>
            <person name="Tamura T."/>
            <person name="Batkhuu J."/>
            <person name="Anzai Y."/>
        </authorList>
    </citation>
    <scope>NUCLEOTIDE SEQUENCE [LARGE SCALE GENOMIC DNA]</scope>
    <source>
        <strain evidence="13">NUM-2625</strain>
    </source>
</reference>
<keyword evidence="4" id="KW-0808">Transferase</keyword>
<feature type="transmembrane region" description="Helical" evidence="10">
    <location>
        <begin position="46"/>
        <end position="69"/>
    </location>
</feature>
<keyword evidence="13" id="KW-1185">Reference proteome</keyword>
<dbReference type="InterPro" id="IPR011712">
    <property type="entry name" value="Sig_transdc_His_kin_sub3_dim/P"/>
</dbReference>
<dbReference type="InterPro" id="IPR036890">
    <property type="entry name" value="HATPase_C_sf"/>
</dbReference>
<sequence length="422" mass="43770">MVRPLTAHSTRQRLVFLLLGSGLAVAFASLDAAVLGAVSAARLPLPLAALVFLAVTVAPPALLGLLPAVRVVEGAAARNLLHVALPEPLPAPHDFDARWRAALWFLLHLVAGAIIGAALLAAASWVITLAAAPFTARPLVPGLPTGAPAAWLLLLVIPTVLVFGYLVAGVGAAMARIAAPLLGPSPAERLAEVEASAARLAERNRLARELHDSVGHALTVTTLQAGAAGRVLDSDPAFARKALAAIEETGRAALADLDHVLGLLREESAPRGSGEESASRAPQRTLDDLPALLSASEATGLPVRASVPDRITGVPAVVSREAYRIVQECLTNALRHAGRVPVDLRLRLTEDALELELTNELSTMDAPTRPTGGRGLAGIAERVALLSGTMTAAPTDGNWRVAVRLPLGRTPGRPPDVEKTSS</sequence>
<keyword evidence="3" id="KW-0597">Phosphoprotein</keyword>
<feature type="transmembrane region" description="Helical" evidence="10">
    <location>
        <begin position="147"/>
        <end position="168"/>
    </location>
</feature>
<evidence type="ECO:0000256" key="4">
    <source>
        <dbReference type="ARBA" id="ARBA00022679"/>
    </source>
</evidence>
<dbReference type="CDD" id="cd16917">
    <property type="entry name" value="HATPase_UhpB-NarQ-NarX-like"/>
    <property type="match status" value="1"/>
</dbReference>
<dbReference type="AlphaFoldDB" id="A0A8J4AJX7"/>
<evidence type="ECO:0000313" key="12">
    <source>
        <dbReference type="EMBL" id="GIL31950.1"/>
    </source>
</evidence>
<organism evidence="12 13">
    <name type="scientific">Actinocatenispora comari</name>
    <dbReference type="NCBI Taxonomy" id="2807577"/>
    <lineage>
        <taxon>Bacteria</taxon>
        <taxon>Bacillati</taxon>
        <taxon>Actinomycetota</taxon>
        <taxon>Actinomycetes</taxon>
        <taxon>Micromonosporales</taxon>
        <taxon>Micromonosporaceae</taxon>
        <taxon>Actinocatenispora</taxon>
    </lineage>
</organism>
<dbReference type="Gene3D" id="3.30.565.10">
    <property type="entry name" value="Histidine kinase-like ATPase, C-terminal domain"/>
    <property type="match status" value="1"/>
</dbReference>
<evidence type="ECO:0000256" key="6">
    <source>
        <dbReference type="ARBA" id="ARBA00022777"/>
    </source>
</evidence>
<name>A0A8J4AJX7_9ACTN</name>
<protein>
    <recommendedName>
        <fullName evidence="2">histidine kinase</fullName>
        <ecNumber evidence="2">2.7.13.3</ecNumber>
    </recommendedName>
</protein>
<keyword evidence="10" id="KW-0812">Transmembrane</keyword>
<dbReference type="SUPFAM" id="SSF55874">
    <property type="entry name" value="ATPase domain of HSP90 chaperone/DNA topoisomerase II/histidine kinase"/>
    <property type="match status" value="1"/>
</dbReference>
<evidence type="ECO:0000256" key="5">
    <source>
        <dbReference type="ARBA" id="ARBA00022741"/>
    </source>
</evidence>
<gene>
    <name evidence="12" type="ORF">NUM_72040</name>
</gene>
<keyword evidence="8" id="KW-0902">Two-component regulatory system</keyword>
<dbReference type="Gene3D" id="1.20.5.1930">
    <property type="match status" value="1"/>
</dbReference>
<evidence type="ECO:0000256" key="2">
    <source>
        <dbReference type="ARBA" id="ARBA00012438"/>
    </source>
</evidence>
<feature type="region of interest" description="Disordered" evidence="9">
    <location>
        <begin position="266"/>
        <end position="285"/>
    </location>
</feature>
<dbReference type="GO" id="GO:0000155">
    <property type="term" value="F:phosphorelay sensor kinase activity"/>
    <property type="evidence" value="ECO:0007669"/>
    <property type="project" value="InterPro"/>
</dbReference>
<feature type="compositionally biased region" description="Basic and acidic residues" evidence="9">
    <location>
        <begin position="266"/>
        <end position="278"/>
    </location>
</feature>
<feature type="transmembrane region" description="Helical" evidence="10">
    <location>
        <begin position="103"/>
        <end position="127"/>
    </location>
</feature>